<evidence type="ECO:0000313" key="3">
    <source>
        <dbReference type="Proteomes" id="UP000682892"/>
    </source>
</evidence>
<reference evidence="2" key="1">
    <citation type="submission" date="2005-10" db="EMBL/GenBank/DDBJ databases">
        <authorList>
            <person name="Loftus B.J."/>
            <person name="Nene V.M."/>
            <person name="Hannick L.I."/>
            <person name="Bidwell S."/>
            <person name="Haas B."/>
            <person name="Amedeo P."/>
            <person name="Orvis J."/>
            <person name="Wortman J.R."/>
            <person name="White O.R."/>
            <person name="Salzberg S."/>
            <person name="Shumway M."/>
            <person name="Koo H."/>
            <person name="Zhao Y."/>
            <person name="Holmes M."/>
            <person name="Miller J."/>
            <person name="Schatz M."/>
            <person name="Pop M."/>
            <person name="Pai G."/>
            <person name="Utterback T."/>
            <person name="Rogers Y.-H."/>
            <person name="Kravitz S."/>
            <person name="Fraser C.M."/>
        </authorList>
    </citation>
    <scope>NUCLEOTIDE SEQUENCE</scope>
    <source>
        <strain evidence="2">Liverpool</strain>
    </source>
</reference>
<feature type="compositionally biased region" description="Basic and acidic residues" evidence="1">
    <location>
        <begin position="1"/>
        <end position="24"/>
    </location>
</feature>
<name>Q1DGE5_AEDAE</name>
<accession>Q1DGE5</accession>
<evidence type="ECO:0000313" key="2">
    <source>
        <dbReference type="EMBL" id="EAT32224.1"/>
    </source>
</evidence>
<reference evidence="2" key="2">
    <citation type="journal article" date="2007" name="Science">
        <title>Genome sequence of Aedes aegypti, a major arbovirus vector.</title>
        <authorList>
            <person name="Nene V."/>
            <person name="Wortman J.R."/>
            <person name="Lawson D."/>
            <person name="Haas B."/>
            <person name="Kodira C."/>
            <person name="Tu Z.J."/>
            <person name="Loftus B."/>
            <person name="Xi Z."/>
            <person name="Megy K."/>
            <person name="Grabherr M."/>
            <person name="Ren Q."/>
            <person name="Zdobnov E.M."/>
            <person name="Lobo N.F."/>
            <person name="Campbell K.S."/>
            <person name="Brown S.E."/>
            <person name="Bonaldo M.F."/>
            <person name="Zhu J."/>
            <person name="Sinkins S.P."/>
            <person name="Hogenkamp D.G."/>
            <person name="Amedeo P."/>
            <person name="Arensburger P."/>
            <person name="Atkinson P.W."/>
            <person name="Bidwell S."/>
            <person name="Biedler J."/>
            <person name="Birney E."/>
            <person name="Bruggner R.V."/>
            <person name="Costas J."/>
            <person name="Coy M.R."/>
            <person name="Crabtree J."/>
            <person name="Crawford M."/>
            <person name="Debruyn B."/>
            <person name="Decaprio D."/>
            <person name="Eiglmeier K."/>
            <person name="Eisenstadt E."/>
            <person name="El-Dorry H."/>
            <person name="Gelbart W.M."/>
            <person name="Gomes S.L."/>
            <person name="Hammond M."/>
            <person name="Hannick L.I."/>
            <person name="Hogan J.R."/>
            <person name="Holmes M.H."/>
            <person name="Jaffe D."/>
            <person name="Johnston J.S."/>
            <person name="Kennedy R.C."/>
            <person name="Koo H."/>
            <person name="Kravitz S."/>
            <person name="Kriventseva E.V."/>
            <person name="Kulp D."/>
            <person name="Labutti K."/>
            <person name="Lee E."/>
            <person name="Li S."/>
            <person name="Lovin D.D."/>
            <person name="Mao C."/>
            <person name="Mauceli E."/>
            <person name="Menck C.F."/>
            <person name="Miller J.R."/>
            <person name="Montgomery P."/>
            <person name="Mori A."/>
            <person name="Nascimento A.L."/>
            <person name="Naveira H.F."/>
            <person name="Nusbaum C."/>
            <person name="O'leary S."/>
            <person name="Orvis J."/>
            <person name="Pertea M."/>
            <person name="Quesneville H."/>
            <person name="Reidenbach K.R."/>
            <person name="Rogers Y.H."/>
            <person name="Roth C.W."/>
            <person name="Schneider J.R."/>
            <person name="Schatz M."/>
            <person name="Shumway M."/>
            <person name="Stanke M."/>
            <person name="Stinson E.O."/>
            <person name="Tubio J.M."/>
            <person name="Vanzee J.P."/>
            <person name="Verjovski-Almeida S."/>
            <person name="Werner D."/>
            <person name="White O."/>
            <person name="Wyder S."/>
            <person name="Zeng Q."/>
            <person name="Zhao Q."/>
            <person name="Zhao Y."/>
            <person name="Hill C.A."/>
            <person name="Raikhel A.S."/>
            <person name="Soares M.B."/>
            <person name="Knudson D.L."/>
            <person name="Lee N.H."/>
            <person name="Galagan J."/>
            <person name="Salzberg S.L."/>
            <person name="Paulsen I.T."/>
            <person name="Dimopoulos G."/>
            <person name="Collins F.H."/>
            <person name="Birren B."/>
            <person name="Fraser-Liggett C.M."/>
            <person name="Severson D.W."/>
        </authorList>
    </citation>
    <scope>NUCLEOTIDE SEQUENCE [LARGE SCALE GENOMIC DNA]</scope>
    <source>
        <strain evidence="2">Liverpool</strain>
    </source>
</reference>
<feature type="compositionally biased region" description="Polar residues" evidence="1">
    <location>
        <begin position="30"/>
        <end position="39"/>
    </location>
</feature>
<dbReference type="STRING" id="7159.Q1DGE5"/>
<dbReference type="AlphaFoldDB" id="Q1DGE5"/>
<feature type="non-terminal residue" evidence="2">
    <location>
        <position position="235"/>
    </location>
</feature>
<reference evidence="2" key="3">
    <citation type="submission" date="2012-09" db="EMBL/GenBank/DDBJ databases">
        <authorList>
            <consortium name="VectorBase"/>
        </authorList>
    </citation>
    <scope>NUCLEOTIDE SEQUENCE</scope>
    <source>
        <strain evidence="2">Liverpool</strain>
    </source>
</reference>
<dbReference type="PaxDb" id="7159-AAEL015666-PA"/>
<gene>
    <name evidence="2" type="ORF">AaeL_AAEL015666</name>
</gene>
<organism evidence="2 3">
    <name type="scientific">Aedes aegypti</name>
    <name type="common">Yellowfever mosquito</name>
    <name type="synonym">Culex aegypti</name>
    <dbReference type="NCBI Taxonomy" id="7159"/>
    <lineage>
        <taxon>Eukaryota</taxon>
        <taxon>Metazoa</taxon>
        <taxon>Ecdysozoa</taxon>
        <taxon>Arthropoda</taxon>
        <taxon>Hexapoda</taxon>
        <taxon>Insecta</taxon>
        <taxon>Pterygota</taxon>
        <taxon>Neoptera</taxon>
        <taxon>Endopterygota</taxon>
        <taxon>Diptera</taxon>
        <taxon>Nematocera</taxon>
        <taxon>Culicoidea</taxon>
        <taxon>Culicidae</taxon>
        <taxon>Culicinae</taxon>
        <taxon>Aedini</taxon>
        <taxon>Aedes</taxon>
        <taxon>Stegomyia</taxon>
    </lineage>
</organism>
<dbReference type="HOGENOM" id="CLU_1182661_0_0_1"/>
<dbReference type="EMBL" id="CH902333">
    <property type="protein sequence ID" value="EAT32224.1"/>
    <property type="molecule type" value="Genomic_DNA"/>
</dbReference>
<sequence length="235" mass="26197">MDQDSDHCEEPPAKIKPPDPDGHVQHVQPILQSQISPTDSSLSVPPLSAQAAPLVPPPPTPPSSSHVAPPSSSSPSLQSTSTPKPPPSKRHRCYPESSKGPYEVFVRQKDKPVKVLLVSAEVHKHFRSVKEVKQIGFTKVRLIFSDRLEANNVVYNELLSRLYRVYIPSEKVEIDGVINQAEMDLNYLTNEGYGKFKDPRVPQVSILECQQLAEARVEDNVKTYSPSNEIRVTFE</sequence>
<dbReference type="eggNOG" id="ENOG502TB0H">
    <property type="taxonomic scope" value="Eukaryota"/>
</dbReference>
<feature type="compositionally biased region" description="Low complexity" evidence="1">
    <location>
        <begin position="40"/>
        <end position="53"/>
    </location>
</feature>
<dbReference type="Proteomes" id="UP000682892">
    <property type="component" value="Unassembled WGS sequence"/>
</dbReference>
<dbReference type="PhylomeDB" id="Q1DGE5"/>
<evidence type="ECO:0000256" key="1">
    <source>
        <dbReference type="SAM" id="MobiDB-lite"/>
    </source>
</evidence>
<proteinExistence type="predicted"/>
<feature type="region of interest" description="Disordered" evidence="1">
    <location>
        <begin position="1"/>
        <end position="97"/>
    </location>
</feature>
<feature type="compositionally biased region" description="Low complexity" evidence="1">
    <location>
        <begin position="63"/>
        <end position="82"/>
    </location>
</feature>
<protein>
    <submittedName>
        <fullName evidence="2">AAEL015666-PA</fullName>
    </submittedName>
</protein>